<keyword evidence="2 5" id="KW-0812">Transmembrane</keyword>
<feature type="transmembrane region" description="Helical" evidence="5">
    <location>
        <begin position="21"/>
        <end position="43"/>
    </location>
</feature>
<dbReference type="Proteomes" id="UP000430692">
    <property type="component" value="Unassembled WGS sequence"/>
</dbReference>
<dbReference type="AlphaFoldDB" id="A0A6I4VU27"/>
<keyword evidence="3 5" id="KW-1133">Transmembrane helix</keyword>
<reference evidence="6 7" key="1">
    <citation type="submission" date="2019-12" db="EMBL/GenBank/DDBJ databases">
        <title>Whole-genome analyses of novel actinobacteria.</title>
        <authorList>
            <person name="Sahin N."/>
            <person name="Saygin H."/>
        </authorList>
    </citation>
    <scope>NUCLEOTIDE SEQUENCE [LARGE SCALE GENOMIC DNA]</scope>
    <source>
        <strain evidence="6 7">KC615</strain>
    </source>
</reference>
<protein>
    <submittedName>
        <fullName evidence="6">Uncharacterized protein</fullName>
    </submittedName>
</protein>
<dbReference type="EMBL" id="WUUL01000003">
    <property type="protein sequence ID" value="MXQ53370.1"/>
    <property type="molecule type" value="Genomic_DNA"/>
</dbReference>
<keyword evidence="4 5" id="KW-0472">Membrane</keyword>
<evidence type="ECO:0000313" key="7">
    <source>
        <dbReference type="Proteomes" id="UP000430692"/>
    </source>
</evidence>
<keyword evidence="7" id="KW-1185">Reference proteome</keyword>
<dbReference type="GO" id="GO:0005886">
    <property type="term" value="C:plasma membrane"/>
    <property type="evidence" value="ECO:0007669"/>
    <property type="project" value="UniProtKB-SubCell"/>
</dbReference>
<evidence type="ECO:0000256" key="2">
    <source>
        <dbReference type="ARBA" id="ARBA00022692"/>
    </source>
</evidence>
<evidence type="ECO:0000256" key="1">
    <source>
        <dbReference type="ARBA" id="ARBA00004651"/>
    </source>
</evidence>
<dbReference type="SUPFAM" id="SSF90123">
    <property type="entry name" value="ABC transporter transmembrane region"/>
    <property type="match status" value="1"/>
</dbReference>
<gene>
    <name evidence="6" type="ORF">GSM42_06425</name>
</gene>
<evidence type="ECO:0000256" key="4">
    <source>
        <dbReference type="ARBA" id="ARBA00023136"/>
    </source>
</evidence>
<dbReference type="RefSeq" id="WP_160800718.1">
    <property type="nucleotide sequence ID" value="NZ_WUUL01000003.1"/>
</dbReference>
<feature type="transmembrane region" description="Helical" evidence="5">
    <location>
        <begin position="141"/>
        <end position="162"/>
    </location>
</feature>
<accession>A0A6I4VU27</accession>
<proteinExistence type="predicted"/>
<dbReference type="GO" id="GO:0005524">
    <property type="term" value="F:ATP binding"/>
    <property type="evidence" value="ECO:0007669"/>
    <property type="project" value="InterPro"/>
</dbReference>
<sequence>MFHNRRPELKNKQKKFTKGKKAVALSLSADKWALVKVIILTVIEATFAGLLPLGQKMLLENPSIWTATWATLFSAAQVFFLMVFFNMNDTLGATMEKALNKRVFLQMKFMSKRYLNMVKNNNGQMHTSMTASLVRNFGTNLFSALKSATIVSAQLIGIALSFGIGKYFWLTLLGLAFMAGLVFFAYKWNKGFSKQRKMLDAQQNNRLELYADQLDVHQAGTSGVMFNLFEKVRASPLHDWSRGATDDSG</sequence>
<feature type="transmembrane region" description="Helical" evidence="5">
    <location>
        <begin position="168"/>
        <end position="188"/>
    </location>
</feature>
<evidence type="ECO:0000256" key="5">
    <source>
        <dbReference type="SAM" id="Phobius"/>
    </source>
</evidence>
<evidence type="ECO:0000256" key="3">
    <source>
        <dbReference type="ARBA" id="ARBA00022989"/>
    </source>
</evidence>
<name>A0A6I4VU27_9BACL</name>
<dbReference type="InterPro" id="IPR036640">
    <property type="entry name" value="ABC1_TM_sf"/>
</dbReference>
<comment type="subcellular location">
    <subcellularLocation>
        <location evidence="1">Cell membrane</location>
        <topology evidence="1">Multi-pass membrane protein</topology>
    </subcellularLocation>
</comment>
<organism evidence="6 7">
    <name type="scientific">Shimazuella alba</name>
    <dbReference type="NCBI Taxonomy" id="2690964"/>
    <lineage>
        <taxon>Bacteria</taxon>
        <taxon>Bacillati</taxon>
        <taxon>Bacillota</taxon>
        <taxon>Bacilli</taxon>
        <taxon>Bacillales</taxon>
        <taxon>Thermoactinomycetaceae</taxon>
        <taxon>Shimazuella</taxon>
    </lineage>
</organism>
<feature type="transmembrane region" description="Helical" evidence="5">
    <location>
        <begin position="63"/>
        <end position="85"/>
    </location>
</feature>
<evidence type="ECO:0000313" key="6">
    <source>
        <dbReference type="EMBL" id="MXQ53370.1"/>
    </source>
</evidence>
<comment type="caution">
    <text evidence="6">The sequence shown here is derived from an EMBL/GenBank/DDBJ whole genome shotgun (WGS) entry which is preliminary data.</text>
</comment>